<feature type="domain" description="B box-type" evidence="3">
    <location>
        <begin position="16"/>
        <end position="64"/>
    </location>
</feature>
<dbReference type="PROSITE" id="PS51479">
    <property type="entry name" value="ZF_RTR1"/>
    <property type="match status" value="1"/>
</dbReference>
<sequence>MASNSEYLLNEGSDITNDYHCDTCKEENININAMHYCATCSKYCCKKCLKKHTKGFKKHKVYDRKDMKYWPIVKRKVDESNHCKKHKDEELKDEKLTMYCEDHRELLCYKCHLYNHKKCSNVVAIDEKVKALYENGELTQLLETLDKLHGQLTQKKTDFEIRMESLEKSHDTFLAEIDILHNETTAALNQLKKNTKLKFDKLLENRKFCVNGDIGKCAEVINKIQGLQNECLDFEEKPHITTLILYDELCDQNSHTREILDELSTKSEVALEFHPDKSIEQTLSALSGLGDVFENVKQAPIVKGTGQDVETIRERRLSGDQVAGSSYRPYQSDQPIFVNTSNQESMNENETGNVKKSDHVLVVDSGKMKFGVRKNDRNVCTISGICEAATGEILIIDEGNRKVKLLTQHFEFMAQYELQYKPTSICMIDSETVAVLVLECKVYLIRVLNGQLVLHGKHELKHPCRGSARHQGTIYITSGDKLYRYTEDWTKVDTLFTPLSGAVTSCAVSPDGDRIYMVNPSTYELITLSGDGKLINILTVSRLWCEVATSNLHVTDSGRVLVCGYRSHIIFQVDRDGRAILAEVVTVKDGVQNPTSVYFRNRTGSLIVGMHLKEHILVFQETSSRNEKT</sequence>
<dbReference type="Gene3D" id="3.30.160.60">
    <property type="entry name" value="Classic Zinc Finger"/>
    <property type="match status" value="1"/>
</dbReference>
<evidence type="ECO:0000259" key="4">
    <source>
        <dbReference type="PROSITE" id="PS51479"/>
    </source>
</evidence>
<evidence type="ECO:0000256" key="2">
    <source>
        <dbReference type="PROSITE-ProRule" id="PRU00812"/>
    </source>
</evidence>
<keyword evidence="1" id="KW-0479">Metal-binding</keyword>
<proteinExistence type="inferred from homology"/>
<reference evidence="5" key="1">
    <citation type="journal article" date="2019" name="bioRxiv">
        <title>The Genome of the Zebra Mussel, Dreissena polymorpha: A Resource for Invasive Species Research.</title>
        <authorList>
            <person name="McCartney M.A."/>
            <person name="Auch B."/>
            <person name="Kono T."/>
            <person name="Mallez S."/>
            <person name="Zhang Y."/>
            <person name="Obille A."/>
            <person name="Becker A."/>
            <person name="Abrahante J.E."/>
            <person name="Garbe J."/>
            <person name="Badalamenti J.P."/>
            <person name="Herman A."/>
            <person name="Mangelson H."/>
            <person name="Liachko I."/>
            <person name="Sullivan S."/>
            <person name="Sone E.D."/>
            <person name="Koren S."/>
            <person name="Silverstein K.A.T."/>
            <person name="Beckman K.B."/>
            <person name="Gohl D.M."/>
        </authorList>
    </citation>
    <scope>NUCLEOTIDE SEQUENCE</scope>
    <source>
        <strain evidence="5">Duluth1</strain>
        <tissue evidence="5">Whole animal</tissue>
    </source>
</reference>
<comment type="similarity">
    <text evidence="2">Belongs to the RPAP2 family.</text>
</comment>
<protein>
    <recommendedName>
        <fullName evidence="7">B box-type domain-containing protein</fullName>
    </recommendedName>
</protein>
<accession>A0A9D4GQ49</accession>
<dbReference type="PANTHER" id="PTHR25462:SF296">
    <property type="entry name" value="MEIOTIC P26, ISOFORM F"/>
    <property type="match status" value="1"/>
</dbReference>
<comment type="caution">
    <text evidence="5">The sequence shown here is derived from an EMBL/GenBank/DDBJ whole genome shotgun (WGS) entry which is preliminary data.</text>
</comment>
<dbReference type="GO" id="GO:0008270">
    <property type="term" value="F:zinc ion binding"/>
    <property type="evidence" value="ECO:0007669"/>
    <property type="project" value="UniProtKB-KW"/>
</dbReference>
<dbReference type="InterPro" id="IPR047153">
    <property type="entry name" value="TRIM45/56/19-like"/>
</dbReference>
<evidence type="ECO:0000313" key="5">
    <source>
        <dbReference type="EMBL" id="KAH3819718.1"/>
    </source>
</evidence>
<reference evidence="5" key="2">
    <citation type="submission" date="2020-11" db="EMBL/GenBank/DDBJ databases">
        <authorList>
            <person name="McCartney M.A."/>
            <person name="Auch B."/>
            <person name="Kono T."/>
            <person name="Mallez S."/>
            <person name="Becker A."/>
            <person name="Gohl D.M."/>
            <person name="Silverstein K.A.T."/>
            <person name="Koren S."/>
            <person name="Bechman K.B."/>
            <person name="Herman A."/>
            <person name="Abrahante J.E."/>
            <person name="Garbe J."/>
        </authorList>
    </citation>
    <scope>NUCLEOTIDE SEQUENCE</scope>
    <source>
        <strain evidence="5">Duluth1</strain>
        <tissue evidence="5">Whole animal</tissue>
    </source>
</reference>
<dbReference type="Proteomes" id="UP000828390">
    <property type="component" value="Unassembled WGS sequence"/>
</dbReference>
<dbReference type="PROSITE" id="PS50119">
    <property type="entry name" value="ZF_BBOX"/>
    <property type="match status" value="2"/>
</dbReference>
<evidence type="ECO:0000256" key="1">
    <source>
        <dbReference type="PROSITE-ProRule" id="PRU00024"/>
    </source>
</evidence>
<dbReference type="InterPro" id="IPR011042">
    <property type="entry name" value="6-blade_b-propeller_TolB-like"/>
</dbReference>
<evidence type="ECO:0008006" key="7">
    <source>
        <dbReference type="Google" id="ProtNLM"/>
    </source>
</evidence>
<dbReference type="EMBL" id="JAIWYP010000005">
    <property type="protein sequence ID" value="KAH3819718.1"/>
    <property type="molecule type" value="Genomic_DNA"/>
</dbReference>
<dbReference type="PANTHER" id="PTHR25462">
    <property type="entry name" value="BONUS, ISOFORM C-RELATED"/>
    <property type="match status" value="1"/>
</dbReference>
<keyword evidence="1" id="KW-0862">Zinc</keyword>
<keyword evidence="6" id="KW-1185">Reference proteome</keyword>
<evidence type="ECO:0000313" key="6">
    <source>
        <dbReference type="Proteomes" id="UP000828390"/>
    </source>
</evidence>
<dbReference type="InterPro" id="IPR007308">
    <property type="entry name" value="Rtr1/RPAP2_dom"/>
</dbReference>
<feature type="domain" description="B box-type" evidence="3">
    <location>
        <begin position="78"/>
        <end position="132"/>
    </location>
</feature>
<feature type="domain" description="RTR1-type" evidence="4">
    <location>
        <begin position="10"/>
        <end position="136"/>
    </location>
</feature>
<dbReference type="AlphaFoldDB" id="A0A9D4GQ49"/>
<name>A0A9D4GQ49_DREPO</name>
<dbReference type="InterPro" id="IPR000315">
    <property type="entry name" value="Znf_B-box"/>
</dbReference>
<gene>
    <name evidence="5" type="ORF">DPMN_121461</name>
</gene>
<dbReference type="SUPFAM" id="SSF63829">
    <property type="entry name" value="Calcium-dependent phosphotriesterase"/>
    <property type="match status" value="1"/>
</dbReference>
<evidence type="ECO:0000259" key="3">
    <source>
        <dbReference type="PROSITE" id="PS50119"/>
    </source>
</evidence>
<dbReference type="Gene3D" id="2.120.10.30">
    <property type="entry name" value="TolB, C-terminal domain"/>
    <property type="match status" value="1"/>
</dbReference>
<keyword evidence="1" id="KW-0863">Zinc-finger</keyword>
<organism evidence="5 6">
    <name type="scientific">Dreissena polymorpha</name>
    <name type="common">Zebra mussel</name>
    <name type="synonym">Mytilus polymorpha</name>
    <dbReference type="NCBI Taxonomy" id="45954"/>
    <lineage>
        <taxon>Eukaryota</taxon>
        <taxon>Metazoa</taxon>
        <taxon>Spiralia</taxon>
        <taxon>Lophotrochozoa</taxon>
        <taxon>Mollusca</taxon>
        <taxon>Bivalvia</taxon>
        <taxon>Autobranchia</taxon>
        <taxon>Heteroconchia</taxon>
        <taxon>Euheterodonta</taxon>
        <taxon>Imparidentia</taxon>
        <taxon>Neoheterodontei</taxon>
        <taxon>Myida</taxon>
        <taxon>Dreissenoidea</taxon>
        <taxon>Dreissenidae</taxon>
        <taxon>Dreissena</taxon>
    </lineage>
</organism>